<proteinExistence type="predicted"/>
<reference evidence="2" key="1">
    <citation type="submission" date="2012-02" db="EMBL/GenBank/DDBJ databases">
        <title>The complete genome of Halobacteroides halobius DSM 5150.</title>
        <authorList>
            <person name="Lucas S."/>
            <person name="Copeland A."/>
            <person name="Lapidus A."/>
            <person name="Glavina del Rio T."/>
            <person name="Dalin E."/>
            <person name="Tice H."/>
            <person name="Bruce D."/>
            <person name="Goodwin L."/>
            <person name="Pitluck S."/>
            <person name="Peters L."/>
            <person name="Mikhailova N."/>
            <person name="Gu W."/>
            <person name="Kyrpides N."/>
            <person name="Mavromatis K."/>
            <person name="Ivanova N."/>
            <person name="Brettin T."/>
            <person name="Detter J.C."/>
            <person name="Han C."/>
            <person name="Larimer F."/>
            <person name="Land M."/>
            <person name="Hauser L."/>
            <person name="Markowitz V."/>
            <person name="Cheng J.-F."/>
            <person name="Hugenholtz P."/>
            <person name="Woyke T."/>
            <person name="Wu D."/>
            <person name="Tindall B."/>
            <person name="Pomrenke H."/>
            <person name="Brambilla E."/>
            <person name="Klenk H.-P."/>
            <person name="Eisen J.A."/>
        </authorList>
    </citation>
    <scope>NUCLEOTIDE SEQUENCE [LARGE SCALE GENOMIC DNA]</scope>
    <source>
        <strain evidence="2">ATCC 35273 / DSM 5150 / MD-1</strain>
    </source>
</reference>
<accession>L0K5S8</accession>
<gene>
    <name evidence="1" type="ordered locus">Halha_0345</name>
</gene>
<evidence type="ECO:0000313" key="1">
    <source>
        <dbReference type="EMBL" id="AGB40351.1"/>
    </source>
</evidence>
<dbReference type="KEGG" id="hhl:Halha_0345"/>
<protein>
    <submittedName>
        <fullName evidence="1">Uncharacterized protein</fullName>
    </submittedName>
</protein>
<evidence type="ECO:0000313" key="2">
    <source>
        <dbReference type="Proteomes" id="UP000010880"/>
    </source>
</evidence>
<organism evidence="1 2">
    <name type="scientific">Halobacteroides halobius (strain ATCC 35273 / DSM 5150 / MD-1)</name>
    <dbReference type="NCBI Taxonomy" id="748449"/>
    <lineage>
        <taxon>Bacteria</taxon>
        <taxon>Bacillati</taxon>
        <taxon>Bacillota</taxon>
        <taxon>Clostridia</taxon>
        <taxon>Halanaerobiales</taxon>
        <taxon>Halobacteroidaceae</taxon>
        <taxon>Halobacteroides</taxon>
    </lineage>
</organism>
<name>L0K5S8_HALHC</name>
<dbReference type="RefSeq" id="WP_015326077.1">
    <property type="nucleotide sequence ID" value="NC_019978.1"/>
</dbReference>
<dbReference type="AlphaFoldDB" id="L0K5S8"/>
<dbReference type="EMBL" id="CP003359">
    <property type="protein sequence ID" value="AGB40351.1"/>
    <property type="molecule type" value="Genomic_DNA"/>
</dbReference>
<dbReference type="HOGENOM" id="CLU_178410_0_0_9"/>
<sequence length="103" mass="11153">MSGINNKLLILVLSFLMIFNPLLTLVGMAMNFKPAVGETGGLPGKEVAVSSPDGRLYLWNLDRSNVNNFPKDLKGYAVTSPLLINLDGDKEDFNEVVAVSKKG</sequence>
<dbReference type="STRING" id="748449.Halha_0345"/>
<dbReference type="Proteomes" id="UP000010880">
    <property type="component" value="Chromosome"/>
</dbReference>
<keyword evidence="2" id="KW-1185">Reference proteome</keyword>